<feature type="region of interest" description="Disordered" evidence="1">
    <location>
        <begin position="78"/>
        <end position="103"/>
    </location>
</feature>
<feature type="compositionally biased region" description="Acidic residues" evidence="1">
    <location>
        <begin position="86"/>
        <end position="97"/>
    </location>
</feature>
<keyword evidence="2" id="KW-1133">Transmembrane helix</keyword>
<gene>
    <name evidence="3" type="ORF">ESP57_16715</name>
</gene>
<keyword evidence="2" id="KW-0472">Membrane</keyword>
<organism evidence="3 4">
    <name type="scientific">Agromyces fucosus</name>
    <dbReference type="NCBI Taxonomy" id="41985"/>
    <lineage>
        <taxon>Bacteria</taxon>
        <taxon>Bacillati</taxon>
        <taxon>Actinomycetota</taxon>
        <taxon>Actinomycetes</taxon>
        <taxon>Micrococcales</taxon>
        <taxon>Microbacteriaceae</taxon>
        <taxon>Agromyces</taxon>
    </lineage>
</organism>
<evidence type="ECO:0000313" key="3">
    <source>
        <dbReference type="EMBL" id="RXZ46532.1"/>
    </source>
</evidence>
<dbReference type="EMBL" id="SDPO01000004">
    <property type="protein sequence ID" value="RXZ46532.1"/>
    <property type="molecule type" value="Genomic_DNA"/>
</dbReference>
<comment type="caution">
    <text evidence="3">The sequence shown here is derived from an EMBL/GenBank/DDBJ whole genome shotgun (WGS) entry which is preliminary data.</text>
</comment>
<feature type="region of interest" description="Disordered" evidence="1">
    <location>
        <begin position="1"/>
        <end position="57"/>
    </location>
</feature>
<name>A0A4Q2JG05_9MICO</name>
<accession>A0A4Q2JG05</accession>
<feature type="compositionally biased region" description="Basic and acidic residues" evidence="1">
    <location>
        <begin position="1"/>
        <end position="11"/>
    </location>
</feature>
<evidence type="ECO:0000256" key="1">
    <source>
        <dbReference type="SAM" id="MobiDB-lite"/>
    </source>
</evidence>
<dbReference type="RefSeq" id="WP_129232324.1">
    <property type="nucleotide sequence ID" value="NZ_SDPO01000004.1"/>
</dbReference>
<reference evidence="3 4" key="1">
    <citation type="submission" date="2019-01" db="EMBL/GenBank/DDBJ databases">
        <authorList>
            <person name="Li J."/>
        </authorList>
    </citation>
    <scope>NUCLEOTIDE SEQUENCE [LARGE SCALE GENOMIC DNA]</scope>
    <source>
        <strain evidence="3 4">CCUG 35506</strain>
    </source>
</reference>
<sequence>MAKHGDEHDAGETPESTGPVEPVETDEAQPTEVIETGDDGAGATLVIETDAADEQPTEVFEPYAAAGAAAGASAAAAAGTAAPEADPAEADPAEAGDGEPRPRRRLGRAARIWIVVGVVLAVVVALVVVADIVARGIAEDRVAEEIEANLPDGVDGDVNVTIGGFSVIAQYLSGTMQHVELDAPELTVEGAPVAVSVVAEGMPVDLASPVDRLTATITADADSINQLITVAGVETGLTLGDGTVGYEGRIEIFGLPITYQVTATPVAAGDSVLLEPEGVEVGAVGASIDVSGIIERLLGGDPLEICIADRLPEGVELESIAVAPGAAAIRLQADGLVLDASSLEQKGTCG</sequence>
<feature type="transmembrane region" description="Helical" evidence="2">
    <location>
        <begin position="112"/>
        <end position="134"/>
    </location>
</feature>
<protein>
    <submittedName>
        <fullName evidence="3">DUF2993 domain-containing protein</fullName>
    </submittedName>
</protein>
<dbReference type="InterPro" id="IPR021373">
    <property type="entry name" value="DUF2993"/>
</dbReference>
<evidence type="ECO:0000313" key="4">
    <source>
        <dbReference type="Proteomes" id="UP000292935"/>
    </source>
</evidence>
<evidence type="ECO:0000256" key="2">
    <source>
        <dbReference type="SAM" id="Phobius"/>
    </source>
</evidence>
<dbReference type="Pfam" id="PF11209">
    <property type="entry name" value="LmeA"/>
    <property type="match status" value="1"/>
</dbReference>
<dbReference type="AlphaFoldDB" id="A0A4Q2JG05"/>
<keyword evidence="4" id="KW-1185">Reference proteome</keyword>
<keyword evidence="2" id="KW-0812">Transmembrane</keyword>
<dbReference type="Proteomes" id="UP000292935">
    <property type="component" value="Unassembled WGS sequence"/>
</dbReference>
<dbReference type="OrthoDB" id="5116168at2"/>
<proteinExistence type="predicted"/>